<dbReference type="Proteomes" id="UP000799439">
    <property type="component" value="Unassembled WGS sequence"/>
</dbReference>
<comment type="caution">
    <text evidence="2">The sequence shown here is derived from an EMBL/GenBank/DDBJ whole genome shotgun (WGS) entry which is preliminary data.</text>
</comment>
<name>A0A9P4IQY7_9PEZI</name>
<sequence length="105" mass="11436">MFNTKAILLGALLLTSNVMAAKIQYQARYKVGKNVKFENKPGTIPDAKVDTILKGVDGWSGHKYRAVKSSGGYAVQVFNTNSAVSYGSTKGLIQEMETIVSKHVR</sequence>
<feature type="chain" id="PRO_5040386509" evidence="1">
    <location>
        <begin position="21"/>
        <end position="105"/>
    </location>
</feature>
<accession>A0A9P4IQY7</accession>
<proteinExistence type="predicted"/>
<keyword evidence="3" id="KW-1185">Reference proteome</keyword>
<dbReference type="EMBL" id="ML996094">
    <property type="protein sequence ID" value="KAF2148066.1"/>
    <property type="molecule type" value="Genomic_DNA"/>
</dbReference>
<evidence type="ECO:0000313" key="3">
    <source>
        <dbReference type="Proteomes" id="UP000799439"/>
    </source>
</evidence>
<reference evidence="2" key="1">
    <citation type="journal article" date="2020" name="Stud. Mycol.">
        <title>101 Dothideomycetes genomes: a test case for predicting lifestyles and emergence of pathogens.</title>
        <authorList>
            <person name="Haridas S."/>
            <person name="Albert R."/>
            <person name="Binder M."/>
            <person name="Bloem J."/>
            <person name="Labutti K."/>
            <person name="Salamov A."/>
            <person name="Andreopoulos B."/>
            <person name="Baker S."/>
            <person name="Barry K."/>
            <person name="Bills G."/>
            <person name="Bluhm B."/>
            <person name="Cannon C."/>
            <person name="Castanera R."/>
            <person name="Culley D."/>
            <person name="Daum C."/>
            <person name="Ezra D."/>
            <person name="Gonzalez J."/>
            <person name="Henrissat B."/>
            <person name="Kuo A."/>
            <person name="Liang C."/>
            <person name="Lipzen A."/>
            <person name="Lutzoni F."/>
            <person name="Magnuson J."/>
            <person name="Mondo S."/>
            <person name="Nolan M."/>
            <person name="Ohm R."/>
            <person name="Pangilinan J."/>
            <person name="Park H.-J."/>
            <person name="Ramirez L."/>
            <person name="Alfaro M."/>
            <person name="Sun H."/>
            <person name="Tritt A."/>
            <person name="Yoshinaga Y."/>
            <person name="Zwiers L.-H."/>
            <person name="Turgeon B."/>
            <person name="Goodwin S."/>
            <person name="Spatafora J."/>
            <person name="Crous P."/>
            <person name="Grigoriev I."/>
        </authorList>
    </citation>
    <scope>NUCLEOTIDE SEQUENCE</scope>
    <source>
        <strain evidence="2">CBS 260.36</strain>
    </source>
</reference>
<evidence type="ECO:0000313" key="2">
    <source>
        <dbReference type="EMBL" id="KAF2148066.1"/>
    </source>
</evidence>
<keyword evidence="1" id="KW-0732">Signal</keyword>
<dbReference type="AlphaFoldDB" id="A0A9P4IQY7"/>
<protein>
    <submittedName>
        <fullName evidence="2">Uncharacterized protein</fullName>
    </submittedName>
</protein>
<evidence type="ECO:0000256" key="1">
    <source>
        <dbReference type="SAM" id="SignalP"/>
    </source>
</evidence>
<dbReference type="OrthoDB" id="3533079at2759"/>
<feature type="signal peptide" evidence="1">
    <location>
        <begin position="1"/>
        <end position="20"/>
    </location>
</feature>
<gene>
    <name evidence="2" type="ORF">K461DRAFT_272244</name>
</gene>
<organism evidence="2 3">
    <name type="scientific">Myriangium duriaei CBS 260.36</name>
    <dbReference type="NCBI Taxonomy" id="1168546"/>
    <lineage>
        <taxon>Eukaryota</taxon>
        <taxon>Fungi</taxon>
        <taxon>Dikarya</taxon>
        <taxon>Ascomycota</taxon>
        <taxon>Pezizomycotina</taxon>
        <taxon>Dothideomycetes</taxon>
        <taxon>Dothideomycetidae</taxon>
        <taxon>Myriangiales</taxon>
        <taxon>Myriangiaceae</taxon>
        <taxon>Myriangium</taxon>
    </lineage>
</organism>